<dbReference type="OrthoDB" id="9814815at2"/>
<dbReference type="InterPro" id="IPR037171">
    <property type="entry name" value="NagB/RpiA_transferase-like"/>
</dbReference>
<dbReference type="GO" id="GO:0003677">
    <property type="term" value="F:DNA binding"/>
    <property type="evidence" value="ECO:0007669"/>
    <property type="project" value="UniProtKB-KW"/>
</dbReference>
<dbReference type="InterPro" id="IPR036388">
    <property type="entry name" value="WH-like_DNA-bd_sf"/>
</dbReference>
<dbReference type="SUPFAM" id="SSF46785">
    <property type="entry name" value="Winged helix' DNA-binding domain"/>
    <property type="match status" value="1"/>
</dbReference>
<dbReference type="Pfam" id="PF08220">
    <property type="entry name" value="HTH_DeoR"/>
    <property type="match status" value="1"/>
</dbReference>
<dbReference type="InterPro" id="IPR001034">
    <property type="entry name" value="DeoR_HTH"/>
</dbReference>
<dbReference type="PATRIC" id="fig|1238182.3.peg.2383"/>
<keyword evidence="1" id="KW-0678">Repressor</keyword>
<dbReference type="PROSITE" id="PS00894">
    <property type="entry name" value="HTH_DEOR_1"/>
    <property type="match status" value="1"/>
</dbReference>
<comment type="caution">
    <text evidence="6">The sequence shown here is derived from an EMBL/GenBank/DDBJ whole genome shotgun (WGS) entry which is preliminary data.</text>
</comment>
<evidence type="ECO:0000256" key="2">
    <source>
        <dbReference type="ARBA" id="ARBA00023015"/>
    </source>
</evidence>
<dbReference type="InterPro" id="IPR036390">
    <property type="entry name" value="WH_DNA-bd_sf"/>
</dbReference>
<dbReference type="InterPro" id="IPR018356">
    <property type="entry name" value="Tscrpt_reg_HTH_DeoR_CS"/>
</dbReference>
<keyword evidence="4" id="KW-0804">Transcription</keyword>
<dbReference type="SMART" id="SM01134">
    <property type="entry name" value="DeoRC"/>
    <property type="match status" value="1"/>
</dbReference>
<evidence type="ECO:0000313" key="7">
    <source>
        <dbReference type="Proteomes" id="UP000009881"/>
    </source>
</evidence>
<evidence type="ECO:0000259" key="5">
    <source>
        <dbReference type="PROSITE" id="PS51000"/>
    </source>
</evidence>
<dbReference type="EMBL" id="ANHY01000010">
    <property type="protein sequence ID" value="EKV30086.1"/>
    <property type="molecule type" value="Genomic_DNA"/>
</dbReference>
<keyword evidence="3" id="KW-0238">DNA-binding</keyword>
<name>K9HNM5_9PROT</name>
<dbReference type="STRING" id="1238182.C882_0167"/>
<dbReference type="PANTHER" id="PTHR30363:SF4">
    <property type="entry name" value="GLYCEROL-3-PHOSPHATE REGULON REPRESSOR"/>
    <property type="match status" value="1"/>
</dbReference>
<dbReference type="InterPro" id="IPR014036">
    <property type="entry name" value="DeoR-like_C"/>
</dbReference>
<dbReference type="Gene3D" id="3.30.750.70">
    <property type="entry name" value="4-hydroxybutyrate coenzyme like domains"/>
    <property type="match status" value="1"/>
</dbReference>
<keyword evidence="7" id="KW-1185">Reference proteome</keyword>
<evidence type="ECO:0000256" key="1">
    <source>
        <dbReference type="ARBA" id="ARBA00022491"/>
    </source>
</evidence>
<dbReference type="RefSeq" id="WP_009540827.1">
    <property type="nucleotide sequence ID" value="NZ_ANHY01000010.1"/>
</dbReference>
<dbReference type="PRINTS" id="PR00037">
    <property type="entry name" value="HTHLACR"/>
</dbReference>
<dbReference type="Pfam" id="PF00455">
    <property type="entry name" value="DeoRC"/>
    <property type="match status" value="1"/>
</dbReference>
<proteinExistence type="predicted"/>
<keyword evidence="2" id="KW-0805">Transcription regulation</keyword>
<dbReference type="Gene3D" id="1.10.10.10">
    <property type="entry name" value="Winged helix-like DNA-binding domain superfamily/Winged helix DNA-binding domain"/>
    <property type="match status" value="1"/>
</dbReference>
<sequence>MTTPQERRARIAEQVRQAGFASIDSLATHFAVTEQTIRRDVNALCDQGVLRRRHGGVELPIERENLPYDNRKVLNLAEKRAIAAMVAARIPDGASLFFSIGTTPELVAQALCDHAHLRVFTNNLNVAAACCGNPTFEVTIVGGRLRNRYRDVVGHDVNQFFSQYKVDFGVFGVGGIDSEGGLLDFAEEEVRAREAILANSRRSILIADHTKFGRNAVVRGGSITDVDLFCTNRPLPPGMAERLQAAGVEVLLAEVPAALS</sequence>
<dbReference type="Proteomes" id="UP000009881">
    <property type="component" value="Unassembled WGS sequence"/>
</dbReference>
<dbReference type="eggNOG" id="COG1349">
    <property type="taxonomic scope" value="Bacteria"/>
</dbReference>
<dbReference type="PANTHER" id="PTHR30363">
    <property type="entry name" value="HTH-TYPE TRANSCRIPTIONAL REGULATOR SRLR-RELATED"/>
    <property type="match status" value="1"/>
</dbReference>
<accession>K9HNM5</accession>
<gene>
    <name evidence="6" type="ORF">C882_0167</name>
</gene>
<dbReference type="PROSITE" id="PS51000">
    <property type="entry name" value="HTH_DEOR_2"/>
    <property type="match status" value="1"/>
</dbReference>
<feature type="domain" description="HTH deoR-type" evidence="5">
    <location>
        <begin position="4"/>
        <end position="59"/>
    </location>
</feature>
<dbReference type="GO" id="GO:0003700">
    <property type="term" value="F:DNA-binding transcription factor activity"/>
    <property type="evidence" value="ECO:0007669"/>
    <property type="project" value="InterPro"/>
</dbReference>
<dbReference type="InterPro" id="IPR050313">
    <property type="entry name" value="Carb_Metab_HTH_regulators"/>
</dbReference>
<reference evidence="6 7" key="1">
    <citation type="journal article" date="2013" name="Genome Announc.">
        <title>Draft Genome Sequence of an Alphaproteobacterium, Caenispirillum salinarum AK4(T), Isolated from a Solar Saltern.</title>
        <authorList>
            <person name="Khatri I."/>
            <person name="Singh A."/>
            <person name="Korpole S."/>
            <person name="Pinnaka A.K."/>
            <person name="Subramanian S."/>
        </authorList>
    </citation>
    <scope>NUCLEOTIDE SEQUENCE [LARGE SCALE GENOMIC DNA]</scope>
    <source>
        <strain evidence="6 7">AK4</strain>
    </source>
</reference>
<organism evidence="6 7">
    <name type="scientific">Caenispirillum salinarum AK4</name>
    <dbReference type="NCBI Taxonomy" id="1238182"/>
    <lineage>
        <taxon>Bacteria</taxon>
        <taxon>Pseudomonadati</taxon>
        <taxon>Pseudomonadota</taxon>
        <taxon>Alphaproteobacteria</taxon>
        <taxon>Rhodospirillales</taxon>
        <taxon>Novispirillaceae</taxon>
        <taxon>Caenispirillum</taxon>
    </lineage>
</organism>
<dbReference type="SMART" id="SM00420">
    <property type="entry name" value="HTH_DEOR"/>
    <property type="match status" value="1"/>
</dbReference>
<protein>
    <submittedName>
        <fullName evidence="6">Glycerol-3-phosphate regulon repressor, DeoR family</fullName>
    </submittedName>
</protein>
<evidence type="ECO:0000256" key="4">
    <source>
        <dbReference type="ARBA" id="ARBA00023163"/>
    </source>
</evidence>
<dbReference type="SUPFAM" id="SSF100950">
    <property type="entry name" value="NagB/RpiA/CoA transferase-like"/>
    <property type="match status" value="1"/>
</dbReference>
<evidence type="ECO:0000256" key="3">
    <source>
        <dbReference type="ARBA" id="ARBA00023125"/>
    </source>
</evidence>
<evidence type="ECO:0000313" key="6">
    <source>
        <dbReference type="EMBL" id="EKV30086.1"/>
    </source>
</evidence>
<dbReference type="AlphaFoldDB" id="K9HNM5"/>